<dbReference type="AlphaFoldDB" id="A0A9N9XLU9"/>
<dbReference type="Gene3D" id="2.10.25.10">
    <property type="entry name" value="Laminin"/>
    <property type="match status" value="2"/>
</dbReference>
<evidence type="ECO:0000313" key="5">
    <source>
        <dbReference type="EMBL" id="CAG9856905.1"/>
    </source>
</evidence>
<keyword evidence="1" id="KW-0646">Protease inhibitor</keyword>
<dbReference type="PANTHER" id="PTHR23259">
    <property type="entry name" value="RIDDLE"/>
    <property type="match status" value="1"/>
</dbReference>
<evidence type="ECO:0000259" key="4">
    <source>
        <dbReference type="Pfam" id="PF01826"/>
    </source>
</evidence>
<reference evidence="5" key="1">
    <citation type="submission" date="2022-01" db="EMBL/GenBank/DDBJ databases">
        <authorList>
            <person name="King R."/>
        </authorList>
    </citation>
    <scope>NUCLEOTIDE SEQUENCE</scope>
</reference>
<feature type="signal peptide" evidence="3">
    <location>
        <begin position="1"/>
        <end position="19"/>
    </location>
</feature>
<dbReference type="InterPro" id="IPR002919">
    <property type="entry name" value="TIL_dom"/>
</dbReference>
<dbReference type="Pfam" id="PF01826">
    <property type="entry name" value="TIL"/>
    <property type="match status" value="1"/>
</dbReference>
<evidence type="ECO:0000256" key="1">
    <source>
        <dbReference type="ARBA" id="ARBA00022690"/>
    </source>
</evidence>
<name>A0A9N9XLU9_PHYSR</name>
<dbReference type="GO" id="GO:0030414">
    <property type="term" value="F:peptidase inhibitor activity"/>
    <property type="evidence" value="ECO:0007669"/>
    <property type="project" value="UniProtKB-KW"/>
</dbReference>
<keyword evidence="3" id="KW-0732">Signal</keyword>
<feature type="chain" id="PRO_5040205584" description="TIL domain-containing protein" evidence="3">
    <location>
        <begin position="20"/>
        <end position="160"/>
    </location>
</feature>
<dbReference type="Proteomes" id="UP001153712">
    <property type="component" value="Chromosome 12"/>
</dbReference>
<dbReference type="InterPro" id="IPR051368">
    <property type="entry name" value="SerProtInhib-TIL_Domain"/>
</dbReference>
<organism evidence="5 6">
    <name type="scientific">Phyllotreta striolata</name>
    <name type="common">Striped flea beetle</name>
    <name type="synonym">Crioceris striolata</name>
    <dbReference type="NCBI Taxonomy" id="444603"/>
    <lineage>
        <taxon>Eukaryota</taxon>
        <taxon>Metazoa</taxon>
        <taxon>Ecdysozoa</taxon>
        <taxon>Arthropoda</taxon>
        <taxon>Hexapoda</taxon>
        <taxon>Insecta</taxon>
        <taxon>Pterygota</taxon>
        <taxon>Neoptera</taxon>
        <taxon>Endopterygota</taxon>
        <taxon>Coleoptera</taxon>
        <taxon>Polyphaga</taxon>
        <taxon>Cucujiformia</taxon>
        <taxon>Chrysomeloidea</taxon>
        <taxon>Chrysomelidae</taxon>
        <taxon>Galerucinae</taxon>
        <taxon>Alticini</taxon>
        <taxon>Phyllotreta</taxon>
    </lineage>
</organism>
<evidence type="ECO:0000256" key="2">
    <source>
        <dbReference type="ARBA" id="ARBA00023157"/>
    </source>
</evidence>
<dbReference type="InterPro" id="IPR036084">
    <property type="entry name" value="Ser_inhib-like_sf"/>
</dbReference>
<dbReference type="SUPFAM" id="SSF57567">
    <property type="entry name" value="Serine protease inhibitors"/>
    <property type="match status" value="1"/>
</dbReference>
<dbReference type="CDD" id="cd19941">
    <property type="entry name" value="TIL"/>
    <property type="match status" value="1"/>
</dbReference>
<gene>
    <name evidence="5" type="ORF">PHYEVI_LOCUS3316</name>
</gene>
<dbReference type="OrthoDB" id="6236007at2759"/>
<evidence type="ECO:0000256" key="3">
    <source>
        <dbReference type="SAM" id="SignalP"/>
    </source>
</evidence>
<accession>A0A9N9XLU9</accession>
<keyword evidence="6" id="KW-1185">Reference proteome</keyword>
<dbReference type="PANTHER" id="PTHR23259:SF70">
    <property type="entry name" value="ACCESSORY GLAND PROTEIN ACP62F-RELATED"/>
    <property type="match status" value="1"/>
</dbReference>
<keyword evidence="2" id="KW-1015">Disulfide bond</keyword>
<sequence length="160" mass="17270">MKTLILIFVVSALIDCAWLGCTDECGPNEVKNTCASACKGEPTCQDRNPTIKPGTACITLCVERCECDASKGYIRSGPNGTCIKKEQCRTTRDVTCPKHQSLICTSPCHLTPTCQQRNPKPPQGISCGGLCIKKCECNAEEGYITDEVSDTCVKISDCPK</sequence>
<evidence type="ECO:0000313" key="6">
    <source>
        <dbReference type="Proteomes" id="UP001153712"/>
    </source>
</evidence>
<proteinExistence type="predicted"/>
<feature type="domain" description="TIL" evidence="4">
    <location>
        <begin position="25"/>
        <end position="88"/>
    </location>
</feature>
<dbReference type="EMBL" id="OU900105">
    <property type="protein sequence ID" value="CAG9856905.1"/>
    <property type="molecule type" value="Genomic_DNA"/>
</dbReference>
<protein>
    <recommendedName>
        <fullName evidence="4">TIL domain-containing protein</fullName>
    </recommendedName>
</protein>